<dbReference type="Proteomes" id="UP001150569">
    <property type="component" value="Unassembled WGS sequence"/>
</dbReference>
<sequence>MLRGLFRLADQTGRMTYDVGEHPLHDHYRFELHHVKEFATIMSMLPSLRLKLDIEKGPLSTFYVFDLGHEQFFFHCVHHLASDYLSYKVFAEDLTRLLLDQQVEPPTVSCQAWAEYLHQTAQDLDLASLTVPPPLPDLAVSLQGKVAMPGSTPGGRNPECLVGLDISPSTLTSTANRFGATPIELLVTALHVAYQEVFHFNVMGLAFMTHGRQPVGNTVFDLSRTVGFFAHYVPVVLDAPRAAGLRTTLRHTQETLGTGIEDGVKLTLVRYLRDFTDPAQRRPYEIDPPFGFSYLAPTEASLPSDGKQPLLQELTEVMAELRSIRTVDLPRPFELAVTHEGDRLDLLVIGQRNQGIPPMMQRLLSVWSDTLRQMVATPDPM</sequence>
<dbReference type="EMBL" id="JANBPT010001884">
    <property type="protein sequence ID" value="KAJ1904677.1"/>
    <property type="molecule type" value="Genomic_DNA"/>
</dbReference>
<proteinExistence type="predicted"/>
<keyword evidence="2" id="KW-1185">Reference proteome</keyword>
<dbReference type="Gene3D" id="3.30.559.30">
    <property type="entry name" value="Nonribosomal peptide synthetase, condensation domain"/>
    <property type="match status" value="1"/>
</dbReference>
<dbReference type="Gene3D" id="3.30.559.10">
    <property type="entry name" value="Chloramphenicol acetyltransferase-like domain"/>
    <property type="match status" value="1"/>
</dbReference>
<dbReference type="InterPro" id="IPR023213">
    <property type="entry name" value="CAT-like_dom_sf"/>
</dbReference>
<evidence type="ECO:0000313" key="1">
    <source>
        <dbReference type="EMBL" id="KAJ1904677.1"/>
    </source>
</evidence>
<dbReference type="SUPFAM" id="SSF52777">
    <property type="entry name" value="CoA-dependent acyltransferases"/>
    <property type="match status" value="2"/>
</dbReference>
<comment type="caution">
    <text evidence="1">The sequence shown here is derived from an EMBL/GenBank/DDBJ whole genome shotgun (WGS) entry which is preliminary data.</text>
</comment>
<dbReference type="AlphaFoldDB" id="A0A9W7ZQ63"/>
<evidence type="ECO:0000313" key="2">
    <source>
        <dbReference type="Proteomes" id="UP001150569"/>
    </source>
</evidence>
<reference evidence="1" key="1">
    <citation type="submission" date="2022-07" db="EMBL/GenBank/DDBJ databases">
        <title>Phylogenomic reconstructions and comparative analyses of Kickxellomycotina fungi.</title>
        <authorList>
            <person name="Reynolds N.K."/>
            <person name="Stajich J.E."/>
            <person name="Barry K."/>
            <person name="Grigoriev I.V."/>
            <person name="Crous P."/>
            <person name="Smith M.E."/>
        </authorList>
    </citation>
    <scope>NUCLEOTIDE SEQUENCE</scope>
    <source>
        <strain evidence="1">RSA 861</strain>
    </source>
</reference>
<organism evidence="1 2">
    <name type="scientific">Tieghemiomyces parasiticus</name>
    <dbReference type="NCBI Taxonomy" id="78921"/>
    <lineage>
        <taxon>Eukaryota</taxon>
        <taxon>Fungi</taxon>
        <taxon>Fungi incertae sedis</taxon>
        <taxon>Zoopagomycota</taxon>
        <taxon>Kickxellomycotina</taxon>
        <taxon>Dimargaritomycetes</taxon>
        <taxon>Dimargaritales</taxon>
        <taxon>Dimargaritaceae</taxon>
        <taxon>Tieghemiomyces</taxon>
    </lineage>
</organism>
<protein>
    <recommendedName>
        <fullName evidence="3">Condensation domain-containing protein</fullName>
    </recommendedName>
</protein>
<evidence type="ECO:0008006" key="3">
    <source>
        <dbReference type="Google" id="ProtNLM"/>
    </source>
</evidence>
<name>A0A9W7ZQ63_9FUNG</name>
<accession>A0A9W7ZQ63</accession>
<gene>
    <name evidence="1" type="ORF">IWQ60_012413</name>
</gene>